<comment type="caution">
    <text evidence="2">The sequence shown here is derived from an EMBL/GenBank/DDBJ whole genome shotgun (WGS) entry which is preliminary data.</text>
</comment>
<accession>A0A4Z1HBT7</accession>
<evidence type="ECO:0000256" key="1">
    <source>
        <dbReference type="SAM" id="MobiDB-lite"/>
    </source>
</evidence>
<protein>
    <submittedName>
        <fullName evidence="2">Uncharacterized protein</fullName>
    </submittedName>
</protein>
<sequence length="339" mass="38484">MNSTTTTELSHVDESLSRWKPPRLSTLLTDDFEGHASPPREGRADRLVIFHFMRHGQAYSNVGELDKRAELRDPKLTFDGIRQCELVRTVLNSNRNIKQIYCSPMIRTIETALTTFRDVMKFSRKKSAIQITAWDALREWGSIPCCTGTPLAKLQEKFGHEIDFSLIKPGWEFNKEKYGDKSRAAEVKQSLFRIARNVQELTRRGFISDIRDGECSIRGPYYVPYEIAIVSHGGFLETMLEAELGGKASASTHMLGFAFYFKPDRPKLPHFDSSLGSQTQLTCLIVGASQFPYRNCFHNANMKSFSFETINGPGGVRYELTETQESKTRKYSRGPISLG</sequence>
<dbReference type="EMBL" id="PQXN01000440">
    <property type="protein sequence ID" value="TGO44932.1"/>
    <property type="molecule type" value="Genomic_DNA"/>
</dbReference>
<name>A0A4Z1HBT7_9HELO</name>
<dbReference type="OrthoDB" id="496981at2759"/>
<gene>
    <name evidence="2" type="ORF">BCON_0442g00040</name>
</gene>
<organism evidence="2 3">
    <name type="scientific">Botryotinia convoluta</name>
    <dbReference type="NCBI Taxonomy" id="54673"/>
    <lineage>
        <taxon>Eukaryota</taxon>
        <taxon>Fungi</taxon>
        <taxon>Dikarya</taxon>
        <taxon>Ascomycota</taxon>
        <taxon>Pezizomycotina</taxon>
        <taxon>Leotiomycetes</taxon>
        <taxon>Helotiales</taxon>
        <taxon>Sclerotiniaceae</taxon>
        <taxon>Botryotinia</taxon>
    </lineage>
</organism>
<feature type="region of interest" description="Disordered" evidence="1">
    <location>
        <begin position="319"/>
        <end position="339"/>
    </location>
</feature>
<dbReference type="SMART" id="SM00855">
    <property type="entry name" value="PGAM"/>
    <property type="match status" value="1"/>
</dbReference>
<proteinExistence type="predicted"/>
<dbReference type="GO" id="GO:0016791">
    <property type="term" value="F:phosphatase activity"/>
    <property type="evidence" value="ECO:0007669"/>
    <property type="project" value="TreeGrafter"/>
</dbReference>
<dbReference type="CDD" id="cd07067">
    <property type="entry name" value="HP_PGM_like"/>
    <property type="match status" value="1"/>
</dbReference>
<evidence type="ECO:0000313" key="3">
    <source>
        <dbReference type="Proteomes" id="UP000297527"/>
    </source>
</evidence>
<dbReference type="SUPFAM" id="SSF53254">
    <property type="entry name" value="Phosphoglycerate mutase-like"/>
    <property type="match status" value="1"/>
</dbReference>
<dbReference type="Pfam" id="PF00300">
    <property type="entry name" value="His_Phos_1"/>
    <property type="match status" value="1"/>
</dbReference>
<keyword evidence="3" id="KW-1185">Reference proteome</keyword>
<dbReference type="InterPro" id="IPR050275">
    <property type="entry name" value="PGM_Phosphatase"/>
</dbReference>
<dbReference type="InterPro" id="IPR029033">
    <property type="entry name" value="His_PPase_superfam"/>
</dbReference>
<dbReference type="InterPro" id="IPR013078">
    <property type="entry name" value="His_Pase_superF_clade-1"/>
</dbReference>
<dbReference type="GO" id="GO:0005737">
    <property type="term" value="C:cytoplasm"/>
    <property type="evidence" value="ECO:0007669"/>
    <property type="project" value="TreeGrafter"/>
</dbReference>
<reference evidence="2 3" key="1">
    <citation type="submission" date="2017-12" db="EMBL/GenBank/DDBJ databases">
        <title>Comparative genomics of Botrytis spp.</title>
        <authorList>
            <person name="Valero-Jimenez C.A."/>
            <person name="Tapia P."/>
            <person name="Veloso J."/>
            <person name="Silva-Moreno E."/>
            <person name="Staats M."/>
            <person name="Valdes J.H."/>
            <person name="Van Kan J.A.L."/>
        </authorList>
    </citation>
    <scope>NUCLEOTIDE SEQUENCE [LARGE SCALE GENOMIC DNA]</scope>
    <source>
        <strain evidence="2 3">MUCL11595</strain>
    </source>
</reference>
<dbReference type="Gene3D" id="3.40.50.1240">
    <property type="entry name" value="Phosphoglycerate mutase-like"/>
    <property type="match status" value="1"/>
</dbReference>
<dbReference type="PANTHER" id="PTHR48100">
    <property type="entry name" value="BROAD-SPECIFICITY PHOSPHATASE YOR283W-RELATED"/>
    <property type="match status" value="1"/>
</dbReference>
<dbReference type="AlphaFoldDB" id="A0A4Z1HBT7"/>
<dbReference type="PANTHER" id="PTHR48100:SF54">
    <property type="entry name" value="PHOSPHATASE SPAC5H10.03-RELATED"/>
    <property type="match status" value="1"/>
</dbReference>
<dbReference type="Proteomes" id="UP000297527">
    <property type="component" value="Unassembled WGS sequence"/>
</dbReference>
<evidence type="ECO:0000313" key="2">
    <source>
        <dbReference type="EMBL" id="TGO44932.1"/>
    </source>
</evidence>